<protein>
    <submittedName>
        <fullName evidence="2">Uncharacterized protein</fullName>
    </submittedName>
</protein>
<evidence type="ECO:0000313" key="3">
    <source>
        <dbReference type="Proteomes" id="UP001461498"/>
    </source>
</evidence>
<dbReference type="EMBL" id="JAPXFL010000011">
    <property type="protein sequence ID" value="KAK9499296.1"/>
    <property type="molecule type" value="Genomic_DNA"/>
</dbReference>
<comment type="caution">
    <text evidence="2">The sequence shown here is derived from an EMBL/GenBank/DDBJ whole genome shotgun (WGS) entry which is preliminary data.</text>
</comment>
<evidence type="ECO:0000256" key="1">
    <source>
        <dbReference type="SAM" id="MobiDB-lite"/>
    </source>
</evidence>
<keyword evidence="3" id="KW-1185">Reference proteome</keyword>
<proteinExistence type="predicted"/>
<dbReference type="AlphaFoldDB" id="A0AAW1CK13"/>
<feature type="compositionally biased region" description="Low complexity" evidence="1">
    <location>
        <begin position="26"/>
        <end position="40"/>
    </location>
</feature>
<reference evidence="2 3" key="1">
    <citation type="submission" date="2022-12" db="EMBL/GenBank/DDBJ databases">
        <title>Chromosome-level genome assembly of true bugs.</title>
        <authorList>
            <person name="Ma L."/>
            <person name="Li H."/>
        </authorList>
    </citation>
    <scope>NUCLEOTIDE SEQUENCE [LARGE SCALE GENOMIC DNA]</scope>
    <source>
        <strain evidence="2">Lab_2022b</strain>
    </source>
</reference>
<evidence type="ECO:0000313" key="2">
    <source>
        <dbReference type="EMBL" id="KAK9499296.1"/>
    </source>
</evidence>
<dbReference type="Proteomes" id="UP001461498">
    <property type="component" value="Unassembled WGS sequence"/>
</dbReference>
<sequence>MDTDTKEPKDLTQPRAIFTTAQIKLSGSPGTSPTNSPAPADFNHKITGIPFVAAANRYTAPVHIDVGGTIYTSSLETLTK</sequence>
<feature type="region of interest" description="Disordered" evidence="1">
    <location>
        <begin position="1"/>
        <end position="41"/>
    </location>
</feature>
<organism evidence="2 3">
    <name type="scientific">Rhynocoris fuscipes</name>
    <dbReference type="NCBI Taxonomy" id="488301"/>
    <lineage>
        <taxon>Eukaryota</taxon>
        <taxon>Metazoa</taxon>
        <taxon>Ecdysozoa</taxon>
        <taxon>Arthropoda</taxon>
        <taxon>Hexapoda</taxon>
        <taxon>Insecta</taxon>
        <taxon>Pterygota</taxon>
        <taxon>Neoptera</taxon>
        <taxon>Paraneoptera</taxon>
        <taxon>Hemiptera</taxon>
        <taxon>Heteroptera</taxon>
        <taxon>Panheteroptera</taxon>
        <taxon>Cimicomorpha</taxon>
        <taxon>Reduviidae</taxon>
        <taxon>Harpactorinae</taxon>
        <taxon>Harpactorini</taxon>
        <taxon>Rhynocoris</taxon>
    </lineage>
</organism>
<accession>A0AAW1CK13</accession>
<gene>
    <name evidence="2" type="ORF">O3M35_002352</name>
</gene>
<name>A0AAW1CK13_9HEMI</name>
<feature type="compositionally biased region" description="Basic and acidic residues" evidence="1">
    <location>
        <begin position="1"/>
        <end position="12"/>
    </location>
</feature>